<evidence type="ECO:0008006" key="9">
    <source>
        <dbReference type="Google" id="ProtNLM"/>
    </source>
</evidence>
<reference evidence="7" key="1">
    <citation type="submission" date="2023-04" db="EMBL/GenBank/DDBJ databases">
        <title>Black Yeasts Isolated from many extreme environments.</title>
        <authorList>
            <person name="Coleine C."/>
            <person name="Stajich J.E."/>
            <person name="Selbmann L."/>
        </authorList>
    </citation>
    <scope>NUCLEOTIDE SEQUENCE</scope>
    <source>
        <strain evidence="7">CCFEE 5312</strain>
    </source>
</reference>
<evidence type="ECO:0000313" key="7">
    <source>
        <dbReference type="EMBL" id="KAK3049747.1"/>
    </source>
</evidence>
<feature type="transmembrane region" description="Helical" evidence="6">
    <location>
        <begin position="322"/>
        <end position="351"/>
    </location>
</feature>
<keyword evidence="8" id="KW-1185">Reference proteome</keyword>
<dbReference type="PANTHER" id="PTHR30618:SF4">
    <property type="entry name" value="ALLANTOIN PERMEASE"/>
    <property type="match status" value="1"/>
</dbReference>
<proteinExistence type="inferred from homology"/>
<evidence type="ECO:0000256" key="1">
    <source>
        <dbReference type="ARBA" id="ARBA00004141"/>
    </source>
</evidence>
<dbReference type="Pfam" id="PF02133">
    <property type="entry name" value="Transp_cyt_pur"/>
    <property type="match status" value="1"/>
</dbReference>
<dbReference type="PANTHER" id="PTHR30618">
    <property type="entry name" value="NCS1 FAMILY PURINE/PYRIMIDINE TRANSPORTER"/>
    <property type="match status" value="1"/>
</dbReference>
<evidence type="ECO:0000313" key="8">
    <source>
        <dbReference type="Proteomes" id="UP001271007"/>
    </source>
</evidence>
<dbReference type="EMBL" id="JAWDJX010000037">
    <property type="protein sequence ID" value="KAK3049747.1"/>
    <property type="molecule type" value="Genomic_DNA"/>
</dbReference>
<feature type="transmembrane region" description="Helical" evidence="6">
    <location>
        <begin position="127"/>
        <end position="149"/>
    </location>
</feature>
<feature type="transmembrane region" description="Helical" evidence="6">
    <location>
        <begin position="386"/>
        <end position="411"/>
    </location>
</feature>
<keyword evidence="4 6" id="KW-1133">Transmembrane helix</keyword>
<feature type="transmembrane region" description="Helical" evidence="6">
    <location>
        <begin position="236"/>
        <end position="256"/>
    </location>
</feature>
<dbReference type="GO" id="GO:0005886">
    <property type="term" value="C:plasma membrane"/>
    <property type="evidence" value="ECO:0007669"/>
    <property type="project" value="TreeGrafter"/>
</dbReference>
<evidence type="ECO:0000256" key="3">
    <source>
        <dbReference type="ARBA" id="ARBA00022692"/>
    </source>
</evidence>
<keyword evidence="5 6" id="KW-0472">Membrane</keyword>
<comment type="caution">
    <text evidence="7">The sequence shown here is derived from an EMBL/GenBank/DDBJ whole genome shotgun (WGS) entry which is preliminary data.</text>
</comment>
<comment type="similarity">
    <text evidence="2">Belongs to the purine-cytosine permease (2.A.39) family.</text>
</comment>
<gene>
    <name evidence="7" type="ORF">LTR09_008923</name>
</gene>
<accession>A0AAJ0D9R3</accession>
<feature type="transmembrane region" description="Helical" evidence="6">
    <location>
        <begin position="277"/>
        <end position="297"/>
    </location>
</feature>
<evidence type="ECO:0000256" key="5">
    <source>
        <dbReference type="ARBA" id="ARBA00023136"/>
    </source>
</evidence>
<name>A0AAJ0D9R3_9PEZI</name>
<evidence type="ECO:0000256" key="6">
    <source>
        <dbReference type="SAM" id="Phobius"/>
    </source>
</evidence>
<dbReference type="AlphaFoldDB" id="A0AAJ0D9R3"/>
<dbReference type="GO" id="GO:0015205">
    <property type="term" value="F:nucleobase transmembrane transporter activity"/>
    <property type="evidence" value="ECO:0007669"/>
    <property type="project" value="TreeGrafter"/>
</dbReference>
<sequence length="443" mass="48904">MATVFRKGIQKLELPDGEQGDRWSNEDTLPVPPERQLWGPTQFVELWFLVNMNLSSCSTGSSLMANGLTYWQAIIVIIVGNLLAAFFAVLNSVSGATSHVGFPIVSRSVWGMWGSYFPILNRILLSVVWYGVQSVFGGNMIYVCLRSIWMDIDERIPNTLPANIGITSARFVGFFLFNVLCAIFIWFRPNQLRAYFHGASALVCITQFVLLGWAIATSDGWGSVKTFTSEIPSSQLDWTMSAGIMSVIGSIASGILNQNDFTRSAKKPSHVTWSQSLSYTFSGNVTSIIGVLVTAATQKQYGKGEPLWDPTYLFIAIQDQHVAFFLGIVFILSQLSINVVGNVLAGGLDVAAVLPKYINLRRGAYAIAILSVLPNPWQQLASGSTFLAVLSAYAVFLGPMIGLLCVHYWIIQRRTFHLPDLYTGSARSCYWYTYGVDWCTVVA</sequence>
<organism evidence="7 8">
    <name type="scientific">Extremus antarcticus</name>
    <dbReference type="NCBI Taxonomy" id="702011"/>
    <lineage>
        <taxon>Eukaryota</taxon>
        <taxon>Fungi</taxon>
        <taxon>Dikarya</taxon>
        <taxon>Ascomycota</taxon>
        <taxon>Pezizomycotina</taxon>
        <taxon>Dothideomycetes</taxon>
        <taxon>Dothideomycetidae</taxon>
        <taxon>Mycosphaerellales</taxon>
        <taxon>Extremaceae</taxon>
        <taxon>Extremus</taxon>
    </lineage>
</organism>
<feature type="transmembrane region" description="Helical" evidence="6">
    <location>
        <begin position="100"/>
        <end position="120"/>
    </location>
</feature>
<protein>
    <recommendedName>
        <fullName evidence="9">Allantoin permease</fullName>
    </recommendedName>
</protein>
<evidence type="ECO:0000256" key="2">
    <source>
        <dbReference type="ARBA" id="ARBA00008974"/>
    </source>
</evidence>
<dbReference type="Gene3D" id="1.10.4160.10">
    <property type="entry name" value="Hydantoin permease"/>
    <property type="match status" value="1"/>
</dbReference>
<feature type="transmembrane region" description="Helical" evidence="6">
    <location>
        <begin position="68"/>
        <end position="88"/>
    </location>
</feature>
<dbReference type="InterPro" id="IPR001248">
    <property type="entry name" value="Pur-cyt_permease"/>
</dbReference>
<keyword evidence="3 6" id="KW-0812">Transmembrane</keyword>
<feature type="transmembrane region" description="Helical" evidence="6">
    <location>
        <begin position="363"/>
        <end position="380"/>
    </location>
</feature>
<dbReference type="InterPro" id="IPR045225">
    <property type="entry name" value="Uracil/uridine/allantoin_perm"/>
</dbReference>
<feature type="transmembrane region" description="Helical" evidence="6">
    <location>
        <begin position="194"/>
        <end position="216"/>
    </location>
</feature>
<feature type="transmembrane region" description="Helical" evidence="6">
    <location>
        <begin position="169"/>
        <end position="187"/>
    </location>
</feature>
<comment type="subcellular location">
    <subcellularLocation>
        <location evidence="1">Membrane</location>
        <topology evidence="1">Multi-pass membrane protein</topology>
    </subcellularLocation>
</comment>
<evidence type="ECO:0000256" key="4">
    <source>
        <dbReference type="ARBA" id="ARBA00022989"/>
    </source>
</evidence>
<dbReference type="Proteomes" id="UP001271007">
    <property type="component" value="Unassembled WGS sequence"/>
</dbReference>